<dbReference type="Pfam" id="PF00676">
    <property type="entry name" value="E1_dh"/>
    <property type="match status" value="1"/>
</dbReference>
<name>A0A224XJY0_9HEMI</name>
<dbReference type="PANTHER" id="PTHR23152">
    <property type="entry name" value="2-OXOGLUTARATE DEHYDROGENASE"/>
    <property type="match status" value="1"/>
</dbReference>
<evidence type="ECO:0000259" key="7">
    <source>
        <dbReference type="Pfam" id="PF16870"/>
    </source>
</evidence>
<organism evidence="8">
    <name type="scientific">Panstrongylus lignarius</name>
    <dbReference type="NCBI Taxonomy" id="156445"/>
    <lineage>
        <taxon>Eukaryota</taxon>
        <taxon>Metazoa</taxon>
        <taxon>Ecdysozoa</taxon>
        <taxon>Arthropoda</taxon>
        <taxon>Hexapoda</taxon>
        <taxon>Insecta</taxon>
        <taxon>Pterygota</taxon>
        <taxon>Neoptera</taxon>
        <taxon>Paraneoptera</taxon>
        <taxon>Hemiptera</taxon>
        <taxon>Heteroptera</taxon>
        <taxon>Panheteroptera</taxon>
        <taxon>Cimicomorpha</taxon>
        <taxon>Reduviidae</taxon>
        <taxon>Triatominae</taxon>
        <taxon>Panstrongylus</taxon>
    </lineage>
</organism>
<dbReference type="GO" id="GO:0004591">
    <property type="term" value="F:oxoglutarate dehydrogenase (succinyl-transferring) activity"/>
    <property type="evidence" value="ECO:0007669"/>
    <property type="project" value="TreeGrafter"/>
</dbReference>
<dbReference type="InterPro" id="IPR031717">
    <property type="entry name" value="ODO-1/KGD_C"/>
</dbReference>
<proteinExistence type="inferred from homology"/>
<comment type="similarity">
    <text evidence="2">Belongs to the alpha-ketoglutarate dehydrogenase family.</text>
</comment>
<evidence type="ECO:0000256" key="1">
    <source>
        <dbReference type="ARBA" id="ARBA00001964"/>
    </source>
</evidence>
<evidence type="ECO:0000256" key="4">
    <source>
        <dbReference type="ARBA" id="ARBA00023002"/>
    </source>
</evidence>
<evidence type="ECO:0000256" key="3">
    <source>
        <dbReference type="ARBA" id="ARBA00022946"/>
    </source>
</evidence>
<feature type="domain" description="2-oxoglutarate dehydrogenase E1 component/KDG C-terminal" evidence="7">
    <location>
        <begin position="624"/>
        <end position="750"/>
    </location>
</feature>
<dbReference type="PANTHER" id="PTHR23152:SF4">
    <property type="entry name" value="2-OXOADIPATE DEHYDROGENASE COMPLEX COMPONENT E1"/>
    <property type="match status" value="1"/>
</dbReference>
<keyword evidence="3" id="KW-0809">Transit peptide</keyword>
<reference evidence="8" key="1">
    <citation type="journal article" date="2018" name="PLoS Negl. Trop. Dis.">
        <title>An insight into the salivary gland and fat body transcriptome of Panstrongylus lignarius (Hemiptera: Heteroptera), the main vector of Chagas disease in Peru.</title>
        <authorList>
            <person name="Nevoa J.C."/>
            <person name="Mendes M.T."/>
            <person name="da Silva M.V."/>
            <person name="Soares S.C."/>
            <person name="Oliveira C.J.F."/>
            <person name="Ribeiro J.M.C."/>
        </authorList>
    </citation>
    <scope>NUCLEOTIDE SEQUENCE</scope>
</reference>
<protein>
    <submittedName>
        <fullName evidence="8">Putative 2-oxoglutarate dehydrogenase e1 subunit</fullName>
    </submittedName>
</protein>
<evidence type="ECO:0000313" key="8">
    <source>
        <dbReference type="EMBL" id="JAW08453.1"/>
    </source>
</evidence>
<dbReference type="GO" id="GO:0030976">
    <property type="term" value="F:thiamine pyrophosphate binding"/>
    <property type="evidence" value="ECO:0007669"/>
    <property type="project" value="InterPro"/>
</dbReference>
<dbReference type="EMBL" id="GFTR01007973">
    <property type="protein sequence ID" value="JAW08453.1"/>
    <property type="molecule type" value="Transcribed_RNA"/>
</dbReference>
<feature type="domain" description="Dehydrogenase E1 component" evidence="6">
    <location>
        <begin position="137"/>
        <end position="276"/>
    </location>
</feature>
<dbReference type="AlphaFoldDB" id="A0A224XJY0"/>
<keyword evidence="5" id="KW-0786">Thiamine pyrophosphate</keyword>
<dbReference type="SUPFAM" id="SSF52518">
    <property type="entry name" value="Thiamin diphosphate-binding fold (THDP-binding)"/>
    <property type="match status" value="1"/>
</dbReference>
<dbReference type="GO" id="GO:0045252">
    <property type="term" value="C:oxoglutarate dehydrogenase complex"/>
    <property type="evidence" value="ECO:0007669"/>
    <property type="project" value="TreeGrafter"/>
</dbReference>
<accession>A0A224XJY0</accession>
<dbReference type="InterPro" id="IPR001017">
    <property type="entry name" value="DH_E1"/>
</dbReference>
<keyword evidence="4" id="KW-0560">Oxidoreductase</keyword>
<evidence type="ECO:0000259" key="6">
    <source>
        <dbReference type="Pfam" id="PF00676"/>
    </source>
</evidence>
<dbReference type="Gene3D" id="3.40.50.11610">
    <property type="entry name" value="Multifunctional 2-oxoglutarate metabolism enzyme, C-terminal domain"/>
    <property type="match status" value="1"/>
</dbReference>
<dbReference type="InterPro" id="IPR029061">
    <property type="entry name" value="THDP-binding"/>
</dbReference>
<dbReference type="GO" id="GO:0006099">
    <property type="term" value="P:tricarboxylic acid cycle"/>
    <property type="evidence" value="ECO:0007669"/>
    <property type="project" value="TreeGrafter"/>
</dbReference>
<dbReference type="InterPro" id="IPR011603">
    <property type="entry name" value="2oxoglutarate_DH_E1"/>
</dbReference>
<comment type="cofactor">
    <cofactor evidence="1">
        <name>thiamine diphosphate</name>
        <dbReference type="ChEBI" id="CHEBI:58937"/>
    </cofactor>
</comment>
<dbReference type="Gene3D" id="3.40.50.12470">
    <property type="match status" value="1"/>
</dbReference>
<evidence type="ECO:0000256" key="5">
    <source>
        <dbReference type="ARBA" id="ARBA00023052"/>
    </source>
</evidence>
<dbReference type="InterPro" id="IPR042179">
    <property type="entry name" value="KGD_C_sf"/>
</dbReference>
<evidence type="ECO:0000256" key="2">
    <source>
        <dbReference type="ARBA" id="ARBA00006936"/>
    </source>
</evidence>
<dbReference type="GO" id="GO:0005739">
    <property type="term" value="C:mitochondrion"/>
    <property type="evidence" value="ECO:0007669"/>
    <property type="project" value="TreeGrafter"/>
</dbReference>
<sequence length="773" mass="89118">MTYENVQDHMKKWLFENLNTKYVSKISNMEKMTALNRILMTYCFEHFYLTKYTTKINNLFECEIIIPALCTLVDRGIENAADTFLIGSPQVNKIRKIARLMNISPEQIVEHVLDCGNESGDQVSLILNDSVHKKNPNIYLIGSINSSTVYPLLLGKSKALQILDKDIDHSRVWSICCHTFSEINNKNIYPNIIKLSNIPEYYCGGTIHIIINNEIEGFGSPRCETSCKFLKQLAEHLKAPIVHVQAEDVATVLNAMMFGADYRATYKKDVMIDLMCSTTKSTSANEQLFLSGLLKSFITGGKFPLVTTFMNELIEDELISKSKCDDKRTIYVKKLNKMYVDGKKPSHDRRNLINNSSLVDTFSNNNYKEPVTGMSVNAVHKIFKAISAKPPFSICLENFKLLEKRKQLIEQNKMDWEMCETLAYASLLKEGIDIHISRSKGKHNPRFLIKNLENDELYNQVEHVFPYMGKYEVSEHRGPAYGMAGFEIGYSSMNTNTLNIWEVSEIITPQQFHNIFKEFFQLNNYERINNCVVTFVTPTYFKVKSKTTDTYCSAQPQKIIESCCESNVSTNMIEQLFNTNAIVANVSTPANFYHLLKRQAISSVQRPLILFTPNNFEMSDRQCSKVQDITRDTSFQVYISDELFTNTNSSKNNEIKDLILCSGAMYYTLLEERSKRKLENQIPISRIEQIHPFPYNNVLEDIQRFPNANIWWAQEEDFLHGWWNFIESRLTALFGNKIKIKYAGRRKLVSKICLTTKISNEDLTYIFNCLEEN</sequence>
<dbReference type="Gene3D" id="3.40.50.970">
    <property type="match status" value="1"/>
</dbReference>
<dbReference type="Pfam" id="PF16870">
    <property type="entry name" value="OxoGdeHyase_C"/>
    <property type="match status" value="1"/>
</dbReference>